<dbReference type="PANTHER" id="PTHR31044:SF25">
    <property type="entry name" value="PLASMODESMATA CALLOSE-BINDING PROTEIN 3"/>
    <property type="match status" value="1"/>
</dbReference>
<dbReference type="InterPro" id="IPR044788">
    <property type="entry name" value="X8_dom_prot"/>
</dbReference>
<gene>
    <name evidence="12" type="ORF">POTOM_049298</name>
</gene>
<dbReference type="OrthoDB" id="1930814at2759"/>
<dbReference type="PANTHER" id="PTHR31044">
    <property type="entry name" value="BETA-1,3 GLUCANASE"/>
    <property type="match status" value="1"/>
</dbReference>
<keyword evidence="4 10" id="KW-0732">Signal</keyword>
<evidence type="ECO:0000256" key="4">
    <source>
        <dbReference type="ARBA" id="ARBA00022729"/>
    </source>
</evidence>
<dbReference type="GO" id="GO:0005886">
    <property type="term" value="C:plasma membrane"/>
    <property type="evidence" value="ECO:0007669"/>
    <property type="project" value="UniProtKB-SubCell"/>
</dbReference>
<evidence type="ECO:0000256" key="5">
    <source>
        <dbReference type="ARBA" id="ARBA00023136"/>
    </source>
</evidence>
<evidence type="ECO:0000256" key="1">
    <source>
        <dbReference type="ARBA" id="ARBA00004609"/>
    </source>
</evidence>
<keyword evidence="2" id="KW-1003">Cell membrane</keyword>
<organism evidence="12 13">
    <name type="scientific">Populus tomentosa</name>
    <name type="common">Chinese white poplar</name>
    <dbReference type="NCBI Taxonomy" id="118781"/>
    <lineage>
        <taxon>Eukaryota</taxon>
        <taxon>Viridiplantae</taxon>
        <taxon>Streptophyta</taxon>
        <taxon>Embryophyta</taxon>
        <taxon>Tracheophyta</taxon>
        <taxon>Spermatophyta</taxon>
        <taxon>Magnoliopsida</taxon>
        <taxon>eudicotyledons</taxon>
        <taxon>Gunneridae</taxon>
        <taxon>Pentapetalae</taxon>
        <taxon>rosids</taxon>
        <taxon>fabids</taxon>
        <taxon>Malpighiales</taxon>
        <taxon>Salicaceae</taxon>
        <taxon>Saliceae</taxon>
        <taxon>Populus</taxon>
    </lineage>
</organism>
<evidence type="ECO:0000256" key="6">
    <source>
        <dbReference type="ARBA" id="ARBA00023157"/>
    </source>
</evidence>
<dbReference type="EMBL" id="JAAWWB010000029">
    <property type="protein sequence ID" value="KAG6746922.1"/>
    <property type="molecule type" value="Genomic_DNA"/>
</dbReference>
<dbReference type="SMART" id="SM00768">
    <property type="entry name" value="X8"/>
    <property type="match status" value="1"/>
</dbReference>
<sequence>MAVLVLAILMMAMAGRASCTWCVCKEMGTSVLQQTLDYACGAGADCVPIHQNGPCFLPNTVRAHCNYAVNSYFQKKGQAQGACDFKGAAMVSASDPSINGCSYPSSVSAAGTGTTPTPVGTTPTPVTTTPTPVTTTPTNTTTSTATPSTTTTPYTATPTGVLGGIGTGVVRLKVQGCDSDCGAVVGYAGNRRCWISMCISGYACDSVLVYLKDMLAKFLFVSTFLLDQNDWLSNPLGRGYFCGCCSICVPFPLFCTSRFRSGKP</sequence>
<proteinExistence type="predicted"/>
<keyword evidence="7" id="KW-0325">Glycoprotein</keyword>
<protein>
    <recommendedName>
        <fullName evidence="11">X8 domain-containing protein</fullName>
    </recommendedName>
</protein>
<keyword evidence="5" id="KW-0472">Membrane</keyword>
<feature type="chain" id="PRO_5036468560" description="X8 domain-containing protein" evidence="10">
    <location>
        <begin position="18"/>
        <end position="264"/>
    </location>
</feature>
<keyword evidence="6" id="KW-1015">Disulfide bond</keyword>
<dbReference type="GO" id="GO:0098552">
    <property type="term" value="C:side of membrane"/>
    <property type="evidence" value="ECO:0007669"/>
    <property type="project" value="UniProtKB-KW"/>
</dbReference>
<feature type="region of interest" description="Disordered" evidence="9">
    <location>
        <begin position="112"/>
        <end position="153"/>
    </location>
</feature>
<name>A0A8X7YC72_POPTO</name>
<evidence type="ECO:0000256" key="10">
    <source>
        <dbReference type="SAM" id="SignalP"/>
    </source>
</evidence>
<dbReference type="GO" id="GO:0009506">
    <property type="term" value="C:plasmodesma"/>
    <property type="evidence" value="ECO:0007669"/>
    <property type="project" value="UniProtKB-ARBA"/>
</dbReference>
<keyword evidence="13" id="KW-1185">Reference proteome</keyword>
<dbReference type="FunFam" id="1.20.58.1040:FF:000001">
    <property type="entry name" value="Glucan endo-1,3-beta-glucosidase 4"/>
    <property type="match status" value="1"/>
</dbReference>
<feature type="domain" description="X8" evidence="11">
    <location>
        <begin position="20"/>
        <end position="103"/>
    </location>
</feature>
<evidence type="ECO:0000313" key="12">
    <source>
        <dbReference type="EMBL" id="KAG6746922.1"/>
    </source>
</evidence>
<evidence type="ECO:0000256" key="2">
    <source>
        <dbReference type="ARBA" id="ARBA00022475"/>
    </source>
</evidence>
<dbReference type="Proteomes" id="UP000886885">
    <property type="component" value="Chromosome 15A"/>
</dbReference>
<evidence type="ECO:0000313" key="13">
    <source>
        <dbReference type="Proteomes" id="UP000886885"/>
    </source>
</evidence>
<reference evidence="12" key="1">
    <citation type="journal article" date="2020" name="bioRxiv">
        <title>Hybrid origin of Populus tomentosa Carr. identified through genome sequencing and phylogenomic analysis.</title>
        <authorList>
            <person name="An X."/>
            <person name="Gao K."/>
            <person name="Chen Z."/>
            <person name="Li J."/>
            <person name="Yang X."/>
            <person name="Yang X."/>
            <person name="Zhou J."/>
            <person name="Guo T."/>
            <person name="Zhao T."/>
            <person name="Huang S."/>
            <person name="Miao D."/>
            <person name="Khan W.U."/>
            <person name="Rao P."/>
            <person name="Ye M."/>
            <person name="Lei B."/>
            <person name="Liao W."/>
            <person name="Wang J."/>
            <person name="Ji L."/>
            <person name="Li Y."/>
            <person name="Guo B."/>
            <person name="Mustafa N.S."/>
            <person name="Li S."/>
            <person name="Yun Q."/>
            <person name="Keller S.R."/>
            <person name="Mao J."/>
            <person name="Zhang R."/>
            <person name="Strauss S.H."/>
        </authorList>
    </citation>
    <scope>NUCLEOTIDE SEQUENCE</scope>
    <source>
        <strain evidence="12">GM15</strain>
        <tissue evidence="12">Leaf</tissue>
    </source>
</reference>
<evidence type="ECO:0000256" key="7">
    <source>
        <dbReference type="ARBA" id="ARBA00023180"/>
    </source>
</evidence>
<dbReference type="AlphaFoldDB" id="A0A8X7YC72"/>
<dbReference type="Pfam" id="PF07983">
    <property type="entry name" value="X8"/>
    <property type="match status" value="1"/>
</dbReference>
<keyword evidence="8" id="KW-0449">Lipoprotein</keyword>
<evidence type="ECO:0000256" key="3">
    <source>
        <dbReference type="ARBA" id="ARBA00022622"/>
    </source>
</evidence>
<feature type="signal peptide" evidence="10">
    <location>
        <begin position="1"/>
        <end position="17"/>
    </location>
</feature>
<evidence type="ECO:0000256" key="9">
    <source>
        <dbReference type="SAM" id="MobiDB-lite"/>
    </source>
</evidence>
<comment type="subcellular location">
    <subcellularLocation>
        <location evidence="1">Cell membrane</location>
        <topology evidence="1">Lipid-anchor</topology>
        <topology evidence="1">GPI-anchor</topology>
    </subcellularLocation>
</comment>
<accession>A0A8X7YC72</accession>
<evidence type="ECO:0000259" key="11">
    <source>
        <dbReference type="SMART" id="SM00768"/>
    </source>
</evidence>
<evidence type="ECO:0000256" key="8">
    <source>
        <dbReference type="ARBA" id="ARBA00023288"/>
    </source>
</evidence>
<comment type="caution">
    <text evidence="12">The sequence shown here is derived from an EMBL/GenBank/DDBJ whole genome shotgun (WGS) entry which is preliminary data.</text>
</comment>
<dbReference type="InterPro" id="IPR012946">
    <property type="entry name" value="X8"/>
</dbReference>
<keyword evidence="3" id="KW-0336">GPI-anchor</keyword>